<evidence type="ECO:0000313" key="1">
    <source>
        <dbReference type="EMBL" id="GIY84344.1"/>
    </source>
</evidence>
<dbReference type="EMBL" id="BPLR01016504">
    <property type="protein sequence ID" value="GIY84344.1"/>
    <property type="molecule type" value="Genomic_DNA"/>
</dbReference>
<dbReference type="AlphaFoldDB" id="A0AAV4WRA6"/>
<comment type="caution">
    <text evidence="1">The sequence shown here is derived from an EMBL/GenBank/DDBJ whole genome shotgun (WGS) entry which is preliminary data.</text>
</comment>
<organism evidence="1 2">
    <name type="scientific">Caerostris extrusa</name>
    <name type="common">Bark spider</name>
    <name type="synonym">Caerostris bankana</name>
    <dbReference type="NCBI Taxonomy" id="172846"/>
    <lineage>
        <taxon>Eukaryota</taxon>
        <taxon>Metazoa</taxon>
        <taxon>Ecdysozoa</taxon>
        <taxon>Arthropoda</taxon>
        <taxon>Chelicerata</taxon>
        <taxon>Arachnida</taxon>
        <taxon>Araneae</taxon>
        <taxon>Araneomorphae</taxon>
        <taxon>Entelegynae</taxon>
        <taxon>Araneoidea</taxon>
        <taxon>Araneidae</taxon>
        <taxon>Caerostris</taxon>
    </lineage>
</organism>
<gene>
    <name evidence="1" type="ORF">CEXT_152481</name>
</gene>
<reference evidence="1 2" key="1">
    <citation type="submission" date="2021-06" db="EMBL/GenBank/DDBJ databases">
        <title>Caerostris extrusa draft genome.</title>
        <authorList>
            <person name="Kono N."/>
            <person name="Arakawa K."/>
        </authorList>
    </citation>
    <scope>NUCLEOTIDE SEQUENCE [LARGE SCALE GENOMIC DNA]</scope>
</reference>
<keyword evidence="2" id="KW-1185">Reference proteome</keyword>
<accession>A0AAV4WRA6</accession>
<evidence type="ECO:0000313" key="2">
    <source>
        <dbReference type="Proteomes" id="UP001054945"/>
    </source>
</evidence>
<sequence>MRVIWVLFSEIQHPLKAMRFRVNRQKCHPHLDKTGECPFISYGRVLKGPFSFVNRNRTETLSPTPLCIRTLWKKLCSKGCLLWYRWFVNRF</sequence>
<dbReference type="Proteomes" id="UP001054945">
    <property type="component" value="Unassembled WGS sequence"/>
</dbReference>
<protein>
    <submittedName>
        <fullName evidence="1">Uncharacterized protein</fullName>
    </submittedName>
</protein>
<name>A0AAV4WRA6_CAEEX</name>
<proteinExistence type="predicted"/>